<keyword evidence="5" id="KW-1185">Reference proteome</keyword>
<dbReference type="InterPro" id="IPR027417">
    <property type="entry name" value="P-loop_NTPase"/>
</dbReference>
<dbReference type="PANTHER" id="PTHR16305:SF35">
    <property type="entry name" value="TRANSCRIPTIONAL ACTIVATOR DOMAIN"/>
    <property type="match status" value="1"/>
</dbReference>
<protein>
    <submittedName>
        <fullName evidence="4">DNA-binding CsgD family transcriptional regulator</fullName>
    </submittedName>
</protein>
<feature type="domain" description="HTH luxR-type" evidence="3">
    <location>
        <begin position="819"/>
        <end position="881"/>
    </location>
</feature>
<dbReference type="PROSITE" id="PS50043">
    <property type="entry name" value="HTH_LUXR_2"/>
    <property type="match status" value="1"/>
</dbReference>
<evidence type="ECO:0000313" key="5">
    <source>
        <dbReference type="Proteomes" id="UP000622552"/>
    </source>
</evidence>
<keyword evidence="2" id="KW-0067">ATP-binding</keyword>
<evidence type="ECO:0000259" key="3">
    <source>
        <dbReference type="PROSITE" id="PS50043"/>
    </source>
</evidence>
<dbReference type="EMBL" id="JADOUF010000001">
    <property type="protein sequence ID" value="MBG6139913.1"/>
    <property type="molecule type" value="Genomic_DNA"/>
</dbReference>
<evidence type="ECO:0000256" key="2">
    <source>
        <dbReference type="ARBA" id="ARBA00022840"/>
    </source>
</evidence>
<dbReference type="AlphaFoldDB" id="A0A8J7GN04"/>
<keyword evidence="1" id="KW-0547">Nucleotide-binding</keyword>
<dbReference type="GO" id="GO:0005737">
    <property type="term" value="C:cytoplasm"/>
    <property type="evidence" value="ECO:0007669"/>
    <property type="project" value="TreeGrafter"/>
</dbReference>
<proteinExistence type="predicted"/>
<dbReference type="SUPFAM" id="SSF52540">
    <property type="entry name" value="P-loop containing nucleoside triphosphate hydrolases"/>
    <property type="match status" value="1"/>
</dbReference>
<dbReference type="GO" id="GO:0006355">
    <property type="term" value="P:regulation of DNA-templated transcription"/>
    <property type="evidence" value="ECO:0007669"/>
    <property type="project" value="InterPro"/>
</dbReference>
<sequence>MIFGRTGERQAIDALLAGCRAGESGTLVLSGEPGIGKTHLLGYAAGRATDLPLLRGTGIESEAELPFAGLHMLLRPALDRVDALPGPQRRALRGAFGLGVADPVDRLLTGLAVLSLLAELGPVLCLVDDAQWLDRASAEALLFAARRLHSEGVGLLFAARPGFRAPGLPTRTVAGLEPDAAAALLDAHDAGLTPAVRYRVLAEARGNPLALRELPASLATASGPTGPLPLSDRLQLAFHGQAAMLPPATRTLLLVAAADDTGDPGLILRAGALLGAGLADVAPAEHLLAEGDGTVAFRHPLVRAAVYQGAPLLDRIAAHRALAAALGDGDTDRRAWHLAAAATGPDEEVAAELARAAEHSRSRSGYAAASTGYERSARLSPDRAARADRLLLAAESAVESGDLDRAGTLADEAVRDVDPRAARTRLTLLQGTVAFWRGEFRAAHALLIAGFEACRDTGPGEGTRMLVQAFHTGWYTDEAAVLDVVRRMATAPATPVTRLLTAAVSPWTGLPVPVDEALDAALLSAAGEPRDLVMVLGIALALGRDDLTAEHAGALAVAGRAQGGFGFLPTALFFQAEAELFAGRHAEAAAAAHEAVQIAADTGQRQWLSQVNGLLAYLAAIRGDEEACLGYAAAARSAEAGGPWTEWALGMLDLGLGRVEAALHRFEGLATGPLAFHVSATRCVPDLVEAAVRLGRPERAVAPLARFEAWAGHTGQPWALALALRCRALLTGEEADHDAAHEAARPVMDPTGQRPERPFERARTDLLYGEWLRRGRRRAEARGPLRTAMEIFEQLGAEPWATRARAELGATGDAAPAPRSGPLAVLTPQELAIVHLAAQGLSNRDIAARLFLSPRTVGHHLYKAYPKLGILSRGELAKLVA</sequence>
<gene>
    <name evidence="4" type="ORF">IW245_006107</name>
</gene>
<dbReference type="PANTHER" id="PTHR16305">
    <property type="entry name" value="TESTICULAR SOLUBLE ADENYLYL CYCLASE"/>
    <property type="match status" value="1"/>
</dbReference>
<reference evidence="4" key="1">
    <citation type="submission" date="2020-11" db="EMBL/GenBank/DDBJ databases">
        <title>Sequencing the genomes of 1000 actinobacteria strains.</title>
        <authorList>
            <person name="Klenk H.-P."/>
        </authorList>
    </citation>
    <scope>NUCLEOTIDE SEQUENCE</scope>
    <source>
        <strain evidence="4">DSM 45356</strain>
    </source>
</reference>
<organism evidence="4 5">
    <name type="scientific">Longispora fulva</name>
    <dbReference type="NCBI Taxonomy" id="619741"/>
    <lineage>
        <taxon>Bacteria</taxon>
        <taxon>Bacillati</taxon>
        <taxon>Actinomycetota</taxon>
        <taxon>Actinomycetes</taxon>
        <taxon>Micromonosporales</taxon>
        <taxon>Micromonosporaceae</taxon>
        <taxon>Longispora</taxon>
    </lineage>
</organism>
<dbReference type="PRINTS" id="PR00038">
    <property type="entry name" value="HTHLUXR"/>
</dbReference>
<keyword evidence="4" id="KW-0238">DNA-binding</keyword>
<dbReference type="GO" id="GO:0003677">
    <property type="term" value="F:DNA binding"/>
    <property type="evidence" value="ECO:0007669"/>
    <property type="project" value="UniProtKB-KW"/>
</dbReference>
<name>A0A8J7GN04_9ACTN</name>
<dbReference type="Pfam" id="PF00196">
    <property type="entry name" value="GerE"/>
    <property type="match status" value="1"/>
</dbReference>
<dbReference type="GO" id="GO:0004016">
    <property type="term" value="F:adenylate cyclase activity"/>
    <property type="evidence" value="ECO:0007669"/>
    <property type="project" value="TreeGrafter"/>
</dbReference>
<dbReference type="GO" id="GO:0005524">
    <property type="term" value="F:ATP binding"/>
    <property type="evidence" value="ECO:0007669"/>
    <property type="project" value="UniProtKB-KW"/>
</dbReference>
<dbReference type="SMART" id="SM00421">
    <property type="entry name" value="HTH_LUXR"/>
    <property type="match status" value="1"/>
</dbReference>
<dbReference type="SUPFAM" id="SSF46894">
    <property type="entry name" value="C-terminal effector domain of the bipartite response regulators"/>
    <property type="match status" value="1"/>
</dbReference>
<dbReference type="Proteomes" id="UP000622552">
    <property type="component" value="Unassembled WGS sequence"/>
</dbReference>
<dbReference type="InterPro" id="IPR016032">
    <property type="entry name" value="Sig_transdc_resp-reg_C-effctor"/>
</dbReference>
<dbReference type="InterPro" id="IPR041664">
    <property type="entry name" value="AAA_16"/>
</dbReference>
<dbReference type="InterPro" id="IPR000792">
    <property type="entry name" value="Tscrpt_reg_LuxR_C"/>
</dbReference>
<dbReference type="RefSeq" id="WP_197006521.1">
    <property type="nucleotide sequence ID" value="NZ_BONS01000006.1"/>
</dbReference>
<dbReference type="InterPro" id="IPR036388">
    <property type="entry name" value="WH-like_DNA-bd_sf"/>
</dbReference>
<comment type="caution">
    <text evidence="4">The sequence shown here is derived from an EMBL/GenBank/DDBJ whole genome shotgun (WGS) entry which is preliminary data.</text>
</comment>
<evidence type="ECO:0000313" key="4">
    <source>
        <dbReference type="EMBL" id="MBG6139913.1"/>
    </source>
</evidence>
<dbReference type="CDD" id="cd06170">
    <property type="entry name" value="LuxR_C_like"/>
    <property type="match status" value="1"/>
</dbReference>
<evidence type="ECO:0000256" key="1">
    <source>
        <dbReference type="ARBA" id="ARBA00022741"/>
    </source>
</evidence>
<accession>A0A8J7GN04</accession>
<dbReference type="Gene3D" id="1.10.10.10">
    <property type="entry name" value="Winged helix-like DNA-binding domain superfamily/Winged helix DNA-binding domain"/>
    <property type="match status" value="1"/>
</dbReference>
<dbReference type="Pfam" id="PF13191">
    <property type="entry name" value="AAA_16"/>
    <property type="match status" value="1"/>
</dbReference>